<dbReference type="AlphaFoldDB" id="A0A1U8KUF0"/>
<dbReference type="RefSeq" id="XP_016704633.1">
    <property type="nucleotide sequence ID" value="XM_016849144.2"/>
</dbReference>
<sequence length="104" mass="11314">MPPSSDDRSRARTPPNGALKCAHKSRPRTPRRGGREELRPLLEPTSGDDEVPSAVGLRADSGGLMHDRHARPVIGEQRRWREQEACGAGSLGVRRLGLGFLSVP</sequence>
<feature type="compositionally biased region" description="Basic and acidic residues" evidence="1">
    <location>
        <begin position="1"/>
        <end position="10"/>
    </location>
</feature>
<dbReference type="KEGG" id="ghi:107919769"/>
<dbReference type="Proteomes" id="UP000818029">
    <property type="component" value="Chromosome D13"/>
</dbReference>
<evidence type="ECO:0000313" key="2">
    <source>
        <dbReference type="Proteomes" id="UP000818029"/>
    </source>
</evidence>
<protein>
    <submittedName>
        <fullName evidence="3">Uncharacterized protein</fullName>
    </submittedName>
</protein>
<name>A0A1U8KUF0_GOSHI</name>
<feature type="region of interest" description="Disordered" evidence="1">
    <location>
        <begin position="1"/>
        <end position="70"/>
    </location>
</feature>
<gene>
    <name evidence="3" type="primary">LOC107919769</name>
</gene>
<evidence type="ECO:0000256" key="1">
    <source>
        <dbReference type="SAM" id="MobiDB-lite"/>
    </source>
</evidence>
<reference evidence="2" key="1">
    <citation type="journal article" date="2020" name="Nat. Genet.">
        <title>Genomic diversifications of five Gossypium allopolyploid species and their impact on cotton improvement.</title>
        <authorList>
            <person name="Chen Z.J."/>
            <person name="Sreedasyam A."/>
            <person name="Ando A."/>
            <person name="Song Q."/>
            <person name="De Santiago L.M."/>
            <person name="Hulse-Kemp A.M."/>
            <person name="Ding M."/>
            <person name="Ye W."/>
            <person name="Kirkbride R.C."/>
            <person name="Jenkins J."/>
            <person name="Plott C."/>
            <person name="Lovell J."/>
            <person name="Lin Y.M."/>
            <person name="Vaughn R."/>
            <person name="Liu B."/>
            <person name="Simpson S."/>
            <person name="Scheffler B.E."/>
            <person name="Wen L."/>
            <person name="Saski C.A."/>
            <person name="Grover C.E."/>
            <person name="Hu G."/>
            <person name="Conover J.L."/>
            <person name="Carlson J.W."/>
            <person name="Shu S."/>
            <person name="Boston L.B."/>
            <person name="Williams M."/>
            <person name="Peterson D.G."/>
            <person name="McGee K."/>
            <person name="Jones D.C."/>
            <person name="Wendel J.F."/>
            <person name="Stelly D.M."/>
            <person name="Grimwood J."/>
            <person name="Schmutz J."/>
        </authorList>
    </citation>
    <scope>NUCLEOTIDE SEQUENCE [LARGE SCALE GENOMIC DNA]</scope>
    <source>
        <strain evidence="2">cv. TM-1</strain>
    </source>
</reference>
<accession>A0A1U8KUF0</accession>
<feature type="compositionally biased region" description="Basic residues" evidence="1">
    <location>
        <begin position="21"/>
        <end position="32"/>
    </location>
</feature>
<organism evidence="2 3">
    <name type="scientific">Gossypium hirsutum</name>
    <name type="common">Upland cotton</name>
    <name type="synonym">Gossypium mexicanum</name>
    <dbReference type="NCBI Taxonomy" id="3635"/>
    <lineage>
        <taxon>Eukaryota</taxon>
        <taxon>Viridiplantae</taxon>
        <taxon>Streptophyta</taxon>
        <taxon>Embryophyta</taxon>
        <taxon>Tracheophyta</taxon>
        <taxon>Spermatophyta</taxon>
        <taxon>Magnoliopsida</taxon>
        <taxon>eudicotyledons</taxon>
        <taxon>Gunneridae</taxon>
        <taxon>Pentapetalae</taxon>
        <taxon>rosids</taxon>
        <taxon>malvids</taxon>
        <taxon>Malvales</taxon>
        <taxon>Malvaceae</taxon>
        <taxon>Malvoideae</taxon>
        <taxon>Gossypium</taxon>
    </lineage>
</organism>
<evidence type="ECO:0000313" key="3">
    <source>
        <dbReference type="RefSeq" id="XP_016704633.1"/>
    </source>
</evidence>
<proteinExistence type="predicted"/>
<dbReference type="PaxDb" id="3635-A0A1U8KUF0"/>
<reference evidence="3" key="2">
    <citation type="submission" date="2025-08" db="UniProtKB">
        <authorList>
            <consortium name="RefSeq"/>
        </authorList>
    </citation>
    <scope>IDENTIFICATION</scope>
</reference>
<keyword evidence="2" id="KW-1185">Reference proteome</keyword>
<dbReference type="GeneID" id="107919769"/>